<dbReference type="KEGG" id="plt:Plut_1639"/>
<evidence type="ECO:0000256" key="6">
    <source>
        <dbReference type="PIRSR" id="PIRSR600760-2"/>
    </source>
</evidence>
<dbReference type="EMBL" id="CP000096">
    <property type="protein sequence ID" value="ABB24493.1"/>
    <property type="molecule type" value="Genomic_DNA"/>
</dbReference>
<keyword evidence="3 6" id="KW-0479">Metal-binding</keyword>
<dbReference type="Gene3D" id="3.30.540.10">
    <property type="entry name" value="Fructose-1,6-Bisphosphatase, subunit A, domain 1"/>
    <property type="match status" value="1"/>
</dbReference>
<dbReference type="PANTHER" id="PTHR20854">
    <property type="entry name" value="INOSITOL MONOPHOSPHATASE"/>
    <property type="match status" value="1"/>
</dbReference>
<dbReference type="GO" id="GO:0007165">
    <property type="term" value="P:signal transduction"/>
    <property type="evidence" value="ECO:0007669"/>
    <property type="project" value="TreeGrafter"/>
</dbReference>
<evidence type="ECO:0000256" key="3">
    <source>
        <dbReference type="ARBA" id="ARBA00022723"/>
    </source>
</evidence>
<reference evidence="9" key="1">
    <citation type="submission" date="2005-08" db="EMBL/GenBank/DDBJ databases">
        <title>Complete sequence of Pelodictyon luteolum DSM 273.</title>
        <authorList>
            <consortium name="US DOE Joint Genome Institute"/>
            <person name="Copeland A."/>
            <person name="Lucas S."/>
            <person name="Lapidus A."/>
            <person name="Barry K."/>
            <person name="Detter J.C."/>
            <person name="Glavina T."/>
            <person name="Hammon N."/>
            <person name="Israni S."/>
            <person name="Pitluck S."/>
            <person name="Bryant D."/>
            <person name="Schmutz J."/>
            <person name="Larimer F."/>
            <person name="Land M."/>
            <person name="Kyrpides N."/>
            <person name="Ivanova N."/>
            <person name="Richardson P."/>
        </authorList>
    </citation>
    <scope>NUCLEOTIDE SEQUENCE [LARGE SCALE GENOMIC DNA]</scope>
    <source>
        <strain evidence="9">DSM 273 / BCRC 81028 / 2530</strain>
    </source>
</reference>
<dbReference type="PRINTS" id="PR01959">
    <property type="entry name" value="SBIMPHPHTASE"/>
</dbReference>
<dbReference type="HOGENOM" id="CLU_044118_0_4_10"/>
<dbReference type="eggNOG" id="COG0483">
    <property type="taxonomic scope" value="Bacteria"/>
</dbReference>
<feature type="binding site" evidence="6">
    <location>
        <position position="114"/>
    </location>
    <ligand>
        <name>Mg(2+)</name>
        <dbReference type="ChEBI" id="CHEBI:18420"/>
        <label>1</label>
        <note>catalytic</note>
    </ligand>
</feature>
<feature type="binding site" evidence="6">
    <location>
        <position position="95"/>
    </location>
    <ligand>
        <name>Mg(2+)</name>
        <dbReference type="ChEBI" id="CHEBI:18420"/>
        <label>1</label>
        <note>catalytic</note>
    </ligand>
</feature>
<dbReference type="InterPro" id="IPR000760">
    <property type="entry name" value="Inositol_monophosphatase-like"/>
</dbReference>
<feature type="binding site" evidence="6">
    <location>
        <position position="240"/>
    </location>
    <ligand>
        <name>Mg(2+)</name>
        <dbReference type="ChEBI" id="CHEBI:18420"/>
        <label>1</label>
        <note>catalytic</note>
    </ligand>
</feature>
<evidence type="ECO:0000256" key="4">
    <source>
        <dbReference type="ARBA" id="ARBA00022801"/>
    </source>
</evidence>
<dbReference type="CDD" id="cd01639">
    <property type="entry name" value="IMPase"/>
    <property type="match status" value="1"/>
</dbReference>
<dbReference type="FunFam" id="3.30.540.10:FF:000003">
    <property type="entry name" value="Inositol-1-monophosphatase"/>
    <property type="match status" value="1"/>
</dbReference>
<organism evidence="8 9">
    <name type="scientific">Chlorobium luteolum (strain DSM 273 / BCRC 81028 / 2530)</name>
    <name type="common">Pelodictyon luteolum</name>
    <dbReference type="NCBI Taxonomy" id="319225"/>
    <lineage>
        <taxon>Bacteria</taxon>
        <taxon>Pseudomonadati</taxon>
        <taxon>Chlorobiota</taxon>
        <taxon>Chlorobiia</taxon>
        <taxon>Chlorobiales</taxon>
        <taxon>Chlorobiaceae</taxon>
        <taxon>Chlorobium/Pelodictyon group</taxon>
        <taxon>Pelodictyon</taxon>
    </lineage>
</organism>
<evidence type="ECO:0000256" key="1">
    <source>
        <dbReference type="ARBA" id="ARBA00001033"/>
    </source>
</evidence>
<evidence type="ECO:0000313" key="9">
    <source>
        <dbReference type="Proteomes" id="UP000002709"/>
    </source>
</evidence>
<dbReference type="InterPro" id="IPR022337">
    <property type="entry name" value="Inositol_monophosphatase_SuhB"/>
</dbReference>
<proteinExistence type="inferred from homology"/>
<feature type="binding site" evidence="6">
    <location>
        <position position="111"/>
    </location>
    <ligand>
        <name>Mg(2+)</name>
        <dbReference type="ChEBI" id="CHEBI:18420"/>
        <label>1</label>
        <note>catalytic</note>
    </ligand>
</feature>
<evidence type="ECO:0000313" key="8">
    <source>
        <dbReference type="EMBL" id="ABB24493.1"/>
    </source>
</evidence>
<gene>
    <name evidence="8" type="ordered locus">Plut_1639</name>
</gene>
<evidence type="ECO:0000256" key="5">
    <source>
        <dbReference type="ARBA" id="ARBA00022842"/>
    </source>
</evidence>
<dbReference type="InterPro" id="IPR020583">
    <property type="entry name" value="Inositol_monoP_metal-BS"/>
</dbReference>
<sequence>MLAVKSALKYYIGHARNPQHLPRFDMEKPSTELLVAEEAARAAGAITRKKFGELSGKEIHPKEFRDFVTETDKACEAEIERIIKAAFPRDGMLCEEGTTAPPLSGRTWIVDPLDGTLNFIHSFPVFSISIALKDEAEGLTHGVVYQPVLDELFTARKGRGAYLNGRRINVADRREDDGWLIATGLPFKEYHYMDAYMAMLKDVVKVSAGIRRAGSAAIDLAYTACGRFDAFWEYVLFPWDFSAGVLLVREAGGTVTDFTGEDDVFRRRSIIAGNPETHPLLLTMARKHFPEAE</sequence>
<dbReference type="SUPFAM" id="SSF56655">
    <property type="entry name" value="Carbohydrate phosphatase"/>
    <property type="match status" value="1"/>
</dbReference>
<dbReference type="PRINTS" id="PR00377">
    <property type="entry name" value="IMPHPHTASES"/>
</dbReference>
<accession>Q3B2D8</accession>
<protein>
    <recommendedName>
        <fullName evidence="7">Inositol-1-monophosphatase</fullName>
        <ecNumber evidence="7">3.1.3.25</ecNumber>
    </recommendedName>
</protein>
<dbReference type="GO" id="GO:0046872">
    <property type="term" value="F:metal ion binding"/>
    <property type="evidence" value="ECO:0007669"/>
    <property type="project" value="UniProtKB-KW"/>
</dbReference>
<evidence type="ECO:0000256" key="2">
    <source>
        <dbReference type="ARBA" id="ARBA00001946"/>
    </source>
</evidence>
<dbReference type="STRING" id="319225.Plut_1639"/>
<comment type="cofactor">
    <cofactor evidence="2 6 7">
        <name>Mg(2+)</name>
        <dbReference type="ChEBI" id="CHEBI:18420"/>
    </cofactor>
</comment>
<dbReference type="InterPro" id="IPR033942">
    <property type="entry name" value="IMPase"/>
</dbReference>
<comment type="catalytic activity">
    <reaction evidence="1 7">
        <text>a myo-inositol phosphate + H2O = myo-inositol + phosphate</text>
        <dbReference type="Rhea" id="RHEA:24056"/>
        <dbReference type="ChEBI" id="CHEBI:15377"/>
        <dbReference type="ChEBI" id="CHEBI:17268"/>
        <dbReference type="ChEBI" id="CHEBI:43474"/>
        <dbReference type="ChEBI" id="CHEBI:84139"/>
        <dbReference type="EC" id="3.1.3.25"/>
    </reaction>
</comment>
<keyword evidence="9" id="KW-1185">Reference proteome</keyword>
<dbReference type="Gene3D" id="3.40.190.80">
    <property type="match status" value="1"/>
</dbReference>
<comment type="similarity">
    <text evidence="7">Belongs to the inositol monophosphatase superfamily.</text>
</comment>
<dbReference type="PROSITE" id="PS00629">
    <property type="entry name" value="IMP_1"/>
    <property type="match status" value="1"/>
</dbReference>
<feature type="binding site" evidence="6">
    <location>
        <position position="113"/>
    </location>
    <ligand>
        <name>Mg(2+)</name>
        <dbReference type="ChEBI" id="CHEBI:18420"/>
        <label>1</label>
        <note>catalytic</note>
    </ligand>
</feature>
<dbReference type="EC" id="3.1.3.25" evidence="7"/>
<dbReference type="PANTHER" id="PTHR20854:SF4">
    <property type="entry name" value="INOSITOL-1-MONOPHOSPHATASE-RELATED"/>
    <property type="match status" value="1"/>
</dbReference>
<dbReference type="GO" id="GO:0006020">
    <property type="term" value="P:inositol metabolic process"/>
    <property type="evidence" value="ECO:0007669"/>
    <property type="project" value="TreeGrafter"/>
</dbReference>
<name>Q3B2D8_CHLL3</name>
<keyword evidence="4 7" id="KW-0378">Hydrolase</keyword>
<dbReference type="GO" id="GO:0008934">
    <property type="term" value="F:inositol monophosphate 1-phosphatase activity"/>
    <property type="evidence" value="ECO:0007669"/>
    <property type="project" value="InterPro"/>
</dbReference>
<dbReference type="Proteomes" id="UP000002709">
    <property type="component" value="Chromosome"/>
</dbReference>
<dbReference type="Pfam" id="PF00459">
    <property type="entry name" value="Inositol_P"/>
    <property type="match status" value="1"/>
</dbReference>
<evidence type="ECO:0000256" key="7">
    <source>
        <dbReference type="RuleBase" id="RU364068"/>
    </source>
</evidence>
<dbReference type="AlphaFoldDB" id="Q3B2D8"/>
<keyword evidence="5 6" id="KW-0460">Magnesium</keyword>